<keyword evidence="1" id="KW-0812">Transmembrane</keyword>
<feature type="transmembrane region" description="Helical" evidence="1">
    <location>
        <begin position="20"/>
        <end position="39"/>
    </location>
</feature>
<name>A0AB33Z236_9GAMM</name>
<comment type="caution">
    <text evidence="2">The sequence shown here is derived from an EMBL/GenBank/DDBJ whole genome shotgun (WGS) entry which is preliminary data.</text>
</comment>
<feature type="transmembrane region" description="Helical" evidence="1">
    <location>
        <begin position="218"/>
        <end position="245"/>
    </location>
</feature>
<reference evidence="2 3" key="1">
    <citation type="journal article" date="2013" name="Genome Announc.">
        <title>Genome Sequence of the Pyrene- and Fluoranthene-Degrading Bacterium Cycloclasticus sp. Strain PY97M.</title>
        <authorList>
            <person name="Cui Z."/>
            <person name="Xu G."/>
            <person name="Li Q."/>
            <person name="Gao W."/>
            <person name="Zheng L."/>
        </authorList>
    </citation>
    <scope>NUCLEOTIDE SEQUENCE [LARGE SCALE GENOMIC DNA]</scope>
    <source>
        <strain evidence="2 3">PY97M</strain>
    </source>
</reference>
<sequence length="255" mass="29044">MGNKRYRRKKFSSLYLWHRYTGLLAAVFVIFISLSGIALNHTDDLALKKKHLSSNFLLDNYNIQAPTWTRQFKTKQYTVTQADDLLFINSNEAMAIDSMLAGAIEFNDFLLIALTNTVLLIDADNQLVETLGTLNGVPANINRIGSTSDQQIHLLANDQIYRLTEALSFQKTTVDEQLHWASQEPLSKTALKAINQRYKSNIISLETFMLDIHSGRFFGAYGVLLFDLIAVILIFLAFTGVIIWIRQSLKHRQRD</sequence>
<dbReference type="EMBL" id="ASHL01000004">
    <property type="protein sequence ID" value="EPD13337.1"/>
    <property type="molecule type" value="Genomic_DNA"/>
</dbReference>
<evidence type="ECO:0000256" key="1">
    <source>
        <dbReference type="SAM" id="Phobius"/>
    </source>
</evidence>
<keyword evidence="1" id="KW-1133">Transmembrane helix</keyword>
<organism evidence="2 3">
    <name type="scientific">Cycloclasticus pugetii</name>
    <dbReference type="NCBI Taxonomy" id="34068"/>
    <lineage>
        <taxon>Bacteria</taxon>
        <taxon>Pseudomonadati</taxon>
        <taxon>Pseudomonadota</taxon>
        <taxon>Gammaproteobacteria</taxon>
        <taxon>Thiotrichales</taxon>
        <taxon>Piscirickettsiaceae</taxon>
        <taxon>Cycloclasticus</taxon>
    </lineage>
</organism>
<dbReference type="AlphaFoldDB" id="A0AB33Z236"/>
<keyword evidence="1" id="KW-0472">Membrane</keyword>
<proteinExistence type="predicted"/>
<keyword evidence="3" id="KW-1185">Reference proteome</keyword>
<protein>
    <submittedName>
        <fullName evidence="2">PepSY-associated TM helix family protein</fullName>
    </submittedName>
</protein>
<dbReference type="RefSeq" id="WP_016390440.1">
    <property type="nucleotide sequence ID" value="NZ_KE646807.1"/>
</dbReference>
<evidence type="ECO:0000313" key="3">
    <source>
        <dbReference type="Proteomes" id="UP000015462"/>
    </source>
</evidence>
<evidence type="ECO:0000313" key="2">
    <source>
        <dbReference type="EMBL" id="EPD13337.1"/>
    </source>
</evidence>
<dbReference type="InterPro" id="IPR005625">
    <property type="entry name" value="PepSY-ass_TM"/>
</dbReference>
<gene>
    <name evidence="2" type="ORF">L196_06830</name>
</gene>
<accession>A0AB33Z236</accession>
<dbReference type="Proteomes" id="UP000015462">
    <property type="component" value="Unassembled WGS sequence"/>
</dbReference>
<dbReference type="Pfam" id="PF03929">
    <property type="entry name" value="PepSY_TM"/>
    <property type="match status" value="1"/>
</dbReference>